<dbReference type="PRINTS" id="PR00337">
    <property type="entry name" value="LEUILEVALBP"/>
</dbReference>
<evidence type="ECO:0000256" key="3">
    <source>
        <dbReference type="ARBA" id="ARBA00022729"/>
    </source>
</evidence>
<dbReference type="EMBL" id="SMCO01000008">
    <property type="protein sequence ID" value="TCV85913.1"/>
    <property type="molecule type" value="Genomic_DNA"/>
</dbReference>
<feature type="domain" description="Leucine-binding protein" evidence="6">
    <location>
        <begin position="29"/>
        <end position="368"/>
    </location>
</feature>
<reference evidence="7 8" key="1">
    <citation type="submission" date="2019-03" db="EMBL/GenBank/DDBJ databases">
        <title>Genomic Encyclopedia of Type Strains, Phase IV (KMG-IV): sequencing the most valuable type-strain genomes for metagenomic binning, comparative biology and taxonomic classification.</title>
        <authorList>
            <person name="Goeker M."/>
        </authorList>
    </citation>
    <scope>NUCLEOTIDE SEQUENCE [LARGE SCALE GENOMIC DNA]</scope>
    <source>
        <strain evidence="7 8">DSM 100309</strain>
    </source>
</reference>
<dbReference type="InterPro" id="IPR028082">
    <property type="entry name" value="Peripla_BP_I"/>
</dbReference>
<dbReference type="SUPFAM" id="SSF53822">
    <property type="entry name" value="Periplasmic binding protein-like I"/>
    <property type="match status" value="1"/>
</dbReference>
<evidence type="ECO:0000259" key="6">
    <source>
        <dbReference type="Pfam" id="PF13458"/>
    </source>
</evidence>
<proteinExistence type="inferred from homology"/>
<keyword evidence="4" id="KW-0029">Amino-acid transport</keyword>
<dbReference type="Pfam" id="PF13458">
    <property type="entry name" value="Peripla_BP_6"/>
    <property type="match status" value="1"/>
</dbReference>
<evidence type="ECO:0000313" key="7">
    <source>
        <dbReference type="EMBL" id="TCV85913.1"/>
    </source>
</evidence>
<dbReference type="RefSeq" id="WP_124946627.1">
    <property type="nucleotide sequence ID" value="NZ_BHVT01000037.1"/>
</dbReference>
<keyword evidence="8" id="KW-1185">Reference proteome</keyword>
<evidence type="ECO:0000256" key="2">
    <source>
        <dbReference type="ARBA" id="ARBA00022448"/>
    </source>
</evidence>
<dbReference type="PANTHER" id="PTHR47235">
    <property type="entry name" value="BLR6548 PROTEIN"/>
    <property type="match status" value="1"/>
</dbReference>
<evidence type="ECO:0000256" key="4">
    <source>
        <dbReference type="ARBA" id="ARBA00022970"/>
    </source>
</evidence>
<feature type="chain" id="PRO_5020950999" evidence="5">
    <location>
        <begin position="22"/>
        <end position="377"/>
    </location>
</feature>
<accession>A0A4R3Y6R3</accession>
<evidence type="ECO:0000256" key="5">
    <source>
        <dbReference type="SAM" id="SignalP"/>
    </source>
</evidence>
<feature type="signal peptide" evidence="5">
    <location>
        <begin position="1"/>
        <end position="21"/>
    </location>
</feature>
<dbReference type="GO" id="GO:0006865">
    <property type="term" value="P:amino acid transport"/>
    <property type="evidence" value="ECO:0007669"/>
    <property type="project" value="UniProtKB-KW"/>
</dbReference>
<keyword evidence="3 5" id="KW-0732">Signal</keyword>
<evidence type="ECO:0000256" key="1">
    <source>
        <dbReference type="ARBA" id="ARBA00010062"/>
    </source>
</evidence>
<sequence>MKRFFSSIFFSCIALSNTSFAEVGVTDSTIKLGQSAALTGPASELGTEMRDGANAYFESVNRKGGVNGRKIQLISMDDGYEPARTIANTKKLIDEEKVLALFGYVGTPTSKEAIPIFTAAKVPFIGAFTGAELLRTPVNHYIMNVRASYFDETEKIVRQLTSLGMKNIAVFYQNDAYGKAGLTGVEQAMNRRNLKIISTGTFERNTTDVSTAVNTIAKSNPQAVVMIGAYKACAEYIRQSKKAGMNSVQFFNVSFVGSRALAAELGADGRGVAVSQVVPFPWNTANAIVKEYQEGMKQFSQSGYSFTSLEGFIAAKVLVEGMKRAGKDLTREKLIIAMESMSKHEMSGFYVDYSPTDHNASNFVDITIIGKDGKFQH</sequence>
<comment type="caution">
    <text evidence="7">The sequence shown here is derived from an EMBL/GenBank/DDBJ whole genome shotgun (WGS) entry which is preliminary data.</text>
</comment>
<dbReference type="OrthoDB" id="9777352at2"/>
<name>A0A4R3Y6R3_9PROT</name>
<organism evidence="7 8">
    <name type="scientific">Sulfurirhabdus autotrophica</name>
    <dbReference type="NCBI Taxonomy" id="1706046"/>
    <lineage>
        <taxon>Bacteria</taxon>
        <taxon>Pseudomonadati</taxon>
        <taxon>Pseudomonadota</taxon>
        <taxon>Betaproteobacteria</taxon>
        <taxon>Nitrosomonadales</taxon>
        <taxon>Sulfuricellaceae</taxon>
        <taxon>Sulfurirhabdus</taxon>
    </lineage>
</organism>
<keyword evidence="2" id="KW-0813">Transport</keyword>
<comment type="similarity">
    <text evidence="1">Belongs to the leucine-binding protein family.</text>
</comment>
<evidence type="ECO:0000313" key="8">
    <source>
        <dbReference type="Proteomes" id="UP000295367"/>
    </source>
</evidence>
<dbReference type="CDD" id="cd06326">
    <property type="entry name" value="PBP1_ABC_ligand_binding-like"/>
    <property type="match status" value="1"/>
</dbReference>
<protein>
    <submittedName>
        <fullName evidence="7">ABC-type branched-subunit amino acid transport system substrate-binding protein</fullName>
    </submittedName>
</protein>
<dbReference type="Gene3D" id="3.40.50.2300">
    <property type="match status" value="2"/>
</dbReference>
<dbReference type="PANTHER" id="PTHR47235:SF1">
    <property type="entry name" value="BLR6548 PROTEIN"/>
    <property type="match status" value="1"/>
</dbReference>
<dbReference type="InterPro" id="IPR000709">
    <property type="entry name" value="Leu_Ile_Val-bd"/>
</dbReference>
<dbReference type="InterPro" id="IPR028081">
    <property type="entry name" value="Leu-bd"/>
</dbReference>
<dbReference type="Proteomes" id="UP000295367">
    <property type="component" value="Unassembled WGS sequence"/>
</dbReference>
<gene>
    <name evidence="7" type="ORF">EDC63_108121</name>
</gene>
<dbReference type="AlphaFoldDB" id="A0A4R3Y6R3"/>